<dbReference type="Pfam" id="PF03796">
    <property type="entry name" value="DnaB_C"/>
    <property type="match status" value="1"/>
</dbReference>
<organism evidence="12">
    <name type="scientific">bacterium 19GA11TI05</name>
    <dbReference type="NCBI Taxonomy" id="2920688"/>
    <lineage>
        <taxon>Bacteria</taxon>
    </lineage>
</organism>
<evidence type="ECO:0000259" key="11">
    <source>
        <dbReference type="PROSITE" id="PS51199"/>
    </source>
</evidence>
<dbReference type="PANTHER" id="PTHR30153">
    <property type="entry name" value="REPLICATIVE DNA HELICASE DNAB"/>
    <property type="match status" value="1"/>
</dbReference>
<dbReference type="InterPro" id="IPR007694">
    <property type="entry name" value="DNA_helicase_DnaB-like_C"/>
</dbReference>
<dbReference type="GO" id="GO:0005524">
    <property type="term" value="F:ATP binding"/>
    <property type="evidence" value="ECO:0007669"/>
    <property type="project" value="UniProtKB-KW"/>
</dbReference>
<dbReference type="AlphaFoldDB" id="A0AAU6TSD0"/>
<dbReference type="EC" id="5.6.2.3" evidence="9"/>
<dbReference type="CDD" id="cd00984">
    <property type="entry name" value="DnaB_C"/>
    <property type="match status" value="1"/>
</dbReference>
<accession>A0AAU6TSD0</accession>
<dbReference type="InterPro" id="IPR027417">
    <property type="entry name" value="P-loop_NTPase"/>
</dbReference>
<dbReference type="GO" id="GO:0043139">
    <property type="term" value="F:5'-3' DNA helicase activity"/>
    <property type="evidence" value="ECO:0007669"/>
    <property type="project" value="UniProtKB-EC"/>
</dbReference>
<dbReference type="GO" id="GO:0006260">
    <property type="term" value="P:DNA replication"/>
    <property type="evidence" value="ECO:0007669"/>
    <property type="project" value="UniProtKB-KW"/>
</dbReference>
<dbReference type="GO" id="GO:0003677">
    <property type="term" value="F:DNA binding"/>
    <property type="evidence" value="ECO:0007669"/>
    <property type="project" value="UniProtKB-KW"/>
</dbReference>
<dbReference type="EMBL" id="CP095362">
    <property type="protein sequence ID" value="XAG64352.1"/>
    <property type="molecule type" value="Genomic_DNA"/>
</dbReference>
<keyword evidence="6" id="KW-0067">ATP-binding</keyword>
<evidence type="ECO:0000256" key="4">
    <source>
        <dbReference type="ARBA" id="ARBA00022801"/>
    </source>
</evidence>
<name>A0AAU6TSD0_UNCXX</name>
<gene>
    <name evidence="12" type="ORF">MRM81_12735</name>
</gene>
<feature type="domain" description="SF4 helicase" evidence="11">
    <location>
        <begin position="168"/>
        <end position="434"/>
    </location>
</feature>
<dbReference type="InterPro" id="IPR016136">
    <property type="entry name" value="DNA_helicase_N/primase_C"/>
</dbReference>
<evidence type="ECO:0000256" key="6">
    <source>
        <dbReference type="ARBA" id="ARBA00022840"/>
    </source>
</evidence>
<dbReference type="PROSITE" id="PS51199">
    <property type="entry name" value="SF4_HELICASE"/>
    <property type="match status" value="1"/>
</dbReference>
<keyword evidence="2" id="KW-0235">DNA replication</keyword>
<dbReference type="SUPFAM" id="SSF48024">
    <property type="entry name" value="N-terminal domain of DnaB helicase"/>
    <property type="match status" value="1"/>
</dbReference>
<dbReference type="PANTHER" id="PTHR30153:SF2">
    <property type="entry name" value="REPLICATIVE DNA HELICASE"/>
    <property type="match status" value="1"/>
</dbReference>
<keyword evidence="8" id="KW-0413">Isomerase</keyword>
<dbReference type="SUPFAM" id="SSF52540">
    <property type="entry name" value="P-loop containing nucleoside triphosphate hydrolases"/>
    <property type="match status" value="1"/>
</dbReference>
<evidence type="ECO:0000313" key="12">
    <source>
        <dbReference type="EMBL" id="XAG64352.1"/>
    </source>
</evidence>
<sequence length="456" mass="50670">MFSEQELEAAVIGGLLAGGATQDAYDVLATLPDDAFSVGYFSRVYREIKKQALTSAIIDPVFIADALGGNGDFAHIMELTRKTISYANLKGYAEKVRNYAAVRKITALINKFQKEITDAATHDQAESVIQKFSSEFTLITSEKESLVPVHISDLLDGYIDILDKRTRGEESGMLVRTGIEAIDNKIGGFNQTDLIFIGGRPGMGKTELALTMMEGMTAKGDGVLMFSMEMANMQIVERMISGAARLPASKLRNCDLDDEEWQRVIASSGYLQDRDIHIIDASNLTIDQICAISERHKRKYPATKGIFIDYLGLIKKPKAERNDLAIAAISAGMKGLAKRLHTPVVALSQLSRDVDKRPLNQRRPVAADLRDSGSLEQDADYIFLTYRDVVYNPNSPAKNYAEIIIEKNRYGETGTVYQEFKNGHYLPTDQISAAEVSRMQQQAEVPKRRRYADKAF</sequence>
<evidence type="ECO:0000256" key="8">
    <source>
        <dbReference type="ARBA" id="ARBA00023235"/>
    </source>
</evidence>
<comment type="similarity">
    <text evidence="1">Belongs to the helicase family. DnaB subfamily.</text>
</comment>
<comment type="catalytic activity">
    <reaction evidence="10">
        <text>ATP + H2O = ADP + phosphate + H(+)</text>
        <dbReference type="Rhea" id="RHEA:13065"/>
        <dbReference type="ChEBI" id="CHEBI:15377"/>
        <dbReference type="ChEBI" id="CHEBI:15378"/>
        <dbReference type="ChEBI" id="CHEBI:30616"/>
        <dbReference type="ChEBI" id="CHEBI:43474"/>
        <dbReference type="ChEBI" id="CHEBI:456216"/>
        <dbReference type="EC" id="5.6.2.3"/>
    </reaction>
</comment>
<evidence type="ECO:0000256" key="1">
    <source>
        <dbReference type="ARBA" id="ARBA00008428"/>
    </source>
</evidence>
<dbReference type="Gene3D" id="1.10.860.10">
    <property type="entry name" value="DNAb Helicase, Chain A"/>
    <property type="match status" value="1"/>
</dbReference>
<evidence type="ECO:0000256" key="5">
    <source>
        <dbReference type="ARBA" id="ARBA00022806"/>
    </source>
</evidence>
<dbReference type="Pfam" id="PF00772">
    <property type="entry name" value="DnaB"/>
    <property type="match status" value="1"/>
</dbReference>
<keyword evidence="4" id="KW-0378">Hydrolase</keyword>
<reference evidence="12" key="1">
    <citation type="submission" date="2022-03" db="EMBL/GenBank/DDBJ databases">
        <title>Sea Food Isolates.</title>
        <authorList>
            <person name="Li c."/>
        </authorList>
    </citation>
    <scope>NUCLEOTIDE SEQUENCE</scope>
    <source>
        <strain evidence="12">19GA11TI05</strain>
    </source>
</reference>
<dbReference type="InterPro" id="IPR007693">
    <property type="entry name" value="DNA_helicase_DnaB-like_N"/>
</dbReference>
<proteinExistence type="inferred from homology"/>
<protein>
    <recommendedName>
        <fullName evidence="9">DNA 5'-3' helicase</fullName>
        <ecNumber evidence="9">5.6.2.3</ecNumber>
    </recommendedName>
</protein>
<evidence type="ECO:0000256" key="2">
    <source>
        <dbReference type="ARBA" id="ARBA00022705"/>
    </source>
</evidence>
<dbReference type="InterPro" id="IPR036185">
    <property type="entry name" value="DNA_heli_DnaB-like_N_sf"/>
</dbReference>
<evidence type="ECO:0000256" key="9">
    <source>
        <dbReference type="ARBA" id="ARBA00044969"/>
    </source>
</evidence>
<dbReference type="Gene3D" id="3.40.50.300">
    <property type="entry name" value="P-loop containing nucleotide triphosphate hydrolases"/>
    <property type="match status" value="1"/>
</dbReference>
<evidence type="ECO:0000256" key="10">
    <source>
        <dbReference type="ARBA" id="ARBA00048954"/>
    </source>
</evidence>
<keyword evidence="7" id="KW-0238">DNA-binding</keyword>
<evidence type="ECO:0000256" key="7">
    <source>
        <dbReference type="ARBA" id="ARBA00023125"/>
    </source>
</evidence>
<evidence type="ECO:0000256" key="3">
    <source>
        <dbReference type="ARBA" id="ARBA00022741"/>
    </source>
</evidence>
<dbReference type="GO" id="GO:0005829">
    <property type="term" value="C:cytosol"/>
    <property type="evidence" value="ECO:0007669"/>
    <property type="project" value="TreeGrafter"/>
</dbReference>
<keyword evidence="5 12" id="KW-0347">Helicase</keyword>
<keyword evidence="3" id="KW-0547">Nucleotide-binding</keyword>
<dbReference type="GO" id="GO:0016787">
    <property type="term" value="F:hydrolase activity"/>
    <property type="evidence" value="ECO:0007669"/>
    <property type="project" value="UniProtKB-KW"/>
</dbReference>